<dbReference type="Proteomes" id="UP000654471">
    <property type="component" value="Unassembled WGS sequence"/>
</dbReference>
<evidence type="ECO:0000256" key="4">
    <source>
        <dbReference type="ARBA" id="ARBA00022827"/>
    </source>
</evidence>
<evidence type="ECO:0000256" key="5">
    <source>
        <dbReference type="RuleBase" id="RU362125"/>
    </source>
</evidence>
<dbReference type="PANTHER" id="PTHR43884:SF12">
    <property type="entry name" value="ISOVALERYL-COA DEHYDROGENASE, MITOCHONDRIAL-RELATED"/>
    <property type="match status" value="1"/>
</dbReference>
<dbReference type="Pfam" id="PF00441">
    <property type="entry name" value="Acyl-CoA_dh_1"/>
    <property type="match status" value="1"/>
</dbReference>
<dbReference type="InterPro" id="IPR037069">
    <property type="entry name" value="AcylCoA_DH/ox_N_sf"/>
</dbReference>
<keyword evidence="5" id="KW-0560">Oxidoreductase</keyword>
<evidence type="ECO:0000313" key="8">
    <source>
        <dbReference type="EMBL" id="GGU96715.1"/>
    </source>
</evidence>
<dbReference type="InterPro" id="IPR036250">
    <property type="entry name" value="AcylCo_DH-like_C"/>
</dbReference>
<dbReference type="Gene3D" id="1.20.140.10">
    <property type="entry name" value="Butyryl-CoA Dehydrogenase, subunit A, domain 3"/>
    <property type="match status" value="2"/>
</dbReference>
<evidence type="ECO:0000256" key="3">
    <source>
        <dbReference type="ARBA" id="ARBA00022630"/>
    </source>
</evidence>
<organism evidence="8 9">
    <name type="scientific">Streptomyces albospinus</name>
    <dbReference type="NCBI Taxonomy" id="285515"/>
    <lineage>
        <taxon>Bacteria</taxon>
        <taxon>Bacillati</taxon>
        <taxon>Actinomycetota</taxon>
        <taxon>Actinomycetes</taxon>
        <taxon>Kitasatosporales</taxon>
        <taxon>Streptomycetaceae</taxon>
        <taxon>Streptomyces</taxon>
    </lineage>
</organism>
<dbReference type="SUPFAM" id="SSF56645">
    <property type="entry name" value="Acyl-CoA dehydrogenase NM domain-like"/>
    <property type="match status" value="1"/>
</dbReference>
<dbReference type="InterPro" id="IPR046373">
    <property type="entry name" value="Acyl-CoA_Oxase/DH_mid-dom_sf"/>
</dbReference>
<feature type="domain" description="Acyl-CoA oxidase/dehydrogenase middle" evidence="7">
    <location>
        <begin position="154"/>
        <end position="245"/>
    </location>
</feature>
<dbReference type="Gene3D" id="2.40.110.10">
    <property type="entry name" value="Butyryl-CoA Dehydrogenase, subunit A, domain 2"/>
    <property type="match status" value="1"/>
</dbReference>
<dbReference type="InterPro" id="IPR009075">
    <property type="entry name" value="AcylCo_DH/oxidase_C"/>
</dbReference>
<evidence type="ECO:0000256" key="2">
    <source>
        <dbReference type="ARBA" id="ARBA00009347"/>
    </source>
</evidence>
<dbReference type="RefSeq" id="WP_189307812.1">
    <property type="nucleotide sequence ID" value="NZ_BMRP01000053.1"/>
</dbReference>
<reference evidence="9" key="1">
    <citation type="journal article" date="2019" name="Int. J. Syst. Evol. Microbiol.">
        <title>The Global Catalogue of Microorganisms (GCM) 10K type strain sequencing project: providing services to taxonomists for standard genome sequencing and annotation.</title>
        <authorList>
            <consortium name="The Broad Institute Genomics Platform"/>
            <consortium name="The Broad Institute Genome Sequencing Center for Infectious Disease"/>
            <person name="Wu L."/>
            <person name="Ma J."/>
        </authorList>
    </citation>
    <scope>NUCLEOTIDE SEQUENCE [LARGE SCALE GENOMIC DNA]</scope>
    <source>
        <strain evidence="9">JCM 3399</strain>
    </source>
</reference>
<sequence length="581" mass="64026">MAHDSTTPAGFLAELHLGRLRWDLISPFPVQSDEDRAHGDAAVAELMHFLRESVDPTEVDRTAKLPDGFHEACVARGYFRLQDTPERGGLGLSAHNAFRMIQAAASWSVTACYAMSVHLGLGAGAYLPILADGELKSELERLLAAGAISGDADTEPTGAINRTRATTAVPTEDGTGFLISGEKVFIQNGPIAGLLRVSATVHENGREYIRLFFVDTSDPGFSVRSWHEYLGLKGLPNAALTFDRVFVPHSRVFTLDGLSAQDEWRLSPELHTISVRGRMYPISAPALAIGRLCLHWSREFVRRRSVAGRGLEQYDEIQRIVAANLAETFAMESVVEWCLLAEERHPGIDLDPEQTVAKNINSMTSWRIVDRTLSLLAAEGFETAGSKARRGAQPLPVERFFRDARALRVAGGVDFLVDHWAARHLLSRHYPEPQAIADAATDLTATDASLSPRNRDHLRYVADQAVQFARRSRQLVARYADPEVLFAQERTLILLNQLSAELFSMSVVLARAARLHPDGTGPAQELADVFCAEARHRMADAQRRLADTDGPEHARTCAQWLHGDGLEFLLRDTITATPPAR</sequence>
<gene>
    <name evidence="8" type="ORF">GCM10010211_75060</name>
</gene>
<dbReference type="SUPFAM" id="SSF47203">
    <property type="entry name" value="Acyl-CoA dehydrogenase C-terminal domain-like"/>
    <property type="match status" value="1"/>
</dbReference>
<dbReference type="Gene3D" id="1.10.540.10">
    <property type="entry name" value="Acyl-CoA dehydrogenase/oxidase, N-terminal domain"/>
    <property type="match status" value="1"/>
</dbReference>
<feature type="domain" description="Acyl-CoA dehydrogenase/oxidase C-terminal" evidence="6">
    <location>
        <begin position="283"/>
        <end position="413"/>
    </location>
</feature>
<keyword evidence="9" id="KW-1185">Reference proteome</keyword>
<dbReference type="Pfam" id="PF02770">
    <property type="entry name" value="Acyl-CoA_dh_M"/>
    <property type="match status" value="1"/>
</dbReference>
<evidence type="ECO:0008006" key="10">
    <source>
        <dbReference type="Google" id="ProtNLM"/>
    </source>
</evidence>
<dbReference type="InterPro" id="IPR006091">
    <property type="entry name" value="Acyl-CoA_Oxase/DH_mid-dom"/>
</dbReference>
<evidence type="ECO:0000256" key="1">
    <source>
        <dbReference type="ARBA" id="ARBA00001974"/>
    </source>
</evidence>
<evidence type="ECO:0000259" key="6">
    <source>
        <dbReference type="Pfam" id="PF00441"/>
    </source>
</evidence>
<name>A0ABQ2VQ69_9ACTN</name>
<comment type="similarity">
    <text evidence="2 5">Belongs to the acyl-CoA dehydrogenase family.</text>
</comment>
<comment type="caution">
    <text evidence="8">The sequence shown here is derived from an EMBL/GenBank/DDBJ whole genome shotgun (WGS) entry which is preliminary data.</text>
</comment>
<evidence type="ECO:0000313" key="9">
    <source>
        <dbReference type="Proteomes" id="UP000654471"/>
    </source>
</evidence>
<keyword evidence="4 5" id="KW-0274">FAD</keyword>
<dbReference type="InterPro" id="IPR009100">
    <property type="entry name" value="AcylCoA_DH/oxidase_NM_dom_sf"/>
</dbReference>
<dbReference type="EMBL" id="BMRP01000053">
    <property type="protein sequence ID" value="GGU96715.1"/>
    <property type="molecule type" value="Genomic_DNA"/>
</dbReference>
<keyword evidence="3 5" id="KW-0285">Flavoprotein</keyword>
<accession>A0ABQ2VQ69</accession>
<proteinExistence type="inferred from homology"/>
<protein>
    <recommendedName>
        <fullName evidence="10">Acyl-CoA dehydrogenase</fullName>
    </recommendedName>
</protein>
<evidence type="ECO:0000259" key="7">
    <source>
        <dbReference type="Pfam" id="PF02770"/>
    </source>
</evidence>
<comment type="cofactor">
    <cofactor evidence="1 5">
        <name>FAD</name>
        <dbReference type="ChEBI" id="CHEBI:57692"/>
    </cofactor>
</comment>
<dbReference type="PANTHER" id="PTHR43884">
    <property type="entry name" value="ACYL-COA DEHYDROGENASE"/>
    <property type="match status" value="1"/>
</dbReference>